<protein>
    <recommendedName>
        <fullName evidence="2">DUF4157 domain-containing protein</fullName>
    </recommendedName>
</protein>
<dbReference type="EMBL" id="MN739544">
    <property type="protein sequence ID" value="QHT12371.1"/>
    <property type="molecule type" value="Genomic_DNA"/>
</dbReference>
<name>A0A6C0D765_9ZZZZ</name>
<evidence type="ECO:0000313" key="1">
    <source>
        <dbReference type="EMBL" id="QHT12371.1"/>
    </source>
</evidence>
<dbReference type="AlphaFoldDB" id="A0A6C0D765"/>
<organism evidence="1">
    <name type="scientific">viral metagenome</name>
    <dbReference type="NCBI Taxonomy" id="1070528"/>
    <lineage>
        <taxon>unclassified sequences</taxon>
        <taxon>metagenomes</taxon>
        <taxon>organismal metagenomes</taxon>
    </lineage>
</organism>
<proteinExistence type="predicted"/>
<accession>A0A6C0D765</accession>
<reference evidence="1" key="1">
    <citation type="journal article" date="2020" name="Nature">
        <title>Giant virus diversity and host interactions through global metagenomics.</title>
        <authorList>
            <person name="Schulz F."/>
            <person name="Roux S."/>
            <person name="Paez-Espino D."/>
            <person name="Jungbluth S."/>
            <person name="Walsh D.A."/>
            <person name="Denef V.J."/>
            <person name="McMahon K.D."/>
            <person name="Konstantinidis K.T."/>
            <person name="Eloe-Fadrosh E.A."/>
            <person name="Kyrpides N.C."/>
            <person name="Woyke T."/>
        </authorList>
    </citation>
    <scope>NUCLEOTIDE SEQUENCE</scope>
    <source>
        <strain evidence="1">GVMAG-M-3300023174-129</strain>
    </source>
</reference>
<evidence type="ECO:0008006" key="2">
    <source>
        <dbReference type="Google" id="ProtNLM"/>
    </source>
</evidence>
<sequence length="227" mass="27041">MNYIKEAEIIDRFNASCKNSFLNNLARKNFAYVTDYNSYFSNIREFVKNYEIFNDINIVQLNHSAENGFPHTRPNNIICIPSDARFPSLEVTLFHEAVHIHQRNNKDAWDKFLAKEGWTEFSKREIPERWLEKIRYNPDTFLAPFYIFENRWVPLPMYKSDYNPVFSEINIMYYDTVTGVLEHEPPESFIKKYGNDVRQTEHPYEIYAVLLESKGPVNNNDIINYIK</sequence>